<feature type="repeat" description="ANK" evidence="3">
    <location>
        <begin position="191"/>
        <end position="223"/>
    </location>
</feature>
<dbReference type="InterPro" id="IPR036770">
    <property type="entry name" value="Ankyrin_rpt-contain_sf"/>
</dbReference>
<evidence type="ECO:0000256" key="3">
    <source>
        <dbReference type="PROSITE-ProRule" id="PRU00023"/>
    </source>
</evidence>
<gene>
    <name evidence="4" type="ORF">MEDL_5156</name>
</gene>
<dbReference type="PANTHER" id="PTHR24126:SF14">
    <property type="entry name" value="ANK_REP_REGION DOMAIN-CONTAINING PROTEIN"/>
    <property type="match status" value="1"/>
</dbReference>
<dbReference type="PROSITE" id="PS50297">
    <property type="entry name" value="ANK_REP_REGION"/>
    <property type="match status" value="5"/>
</dbReference>
<dbReference type="SUPFAM" id="SSF48403">
    <property type="entry name" value="Ankyrin repeat"/>
    <property type="match status" value="1"/>
</dbReference>
<dbReference type="OrthoDB" id="10258888at2759"/>
<organism evidence="4 5">
    <name type="scientific">Mytilus edulis</name>
    <name type="common">Blue mussel</name>
    <dbReference type="NCBI Taxonomy" id="6550"/>
    <lineage>
        <taxon>Eukaryota</taxon>
        <taxon>Metazoa</taxon>
        <taxon>Spiralia</taxon>
        <taxon>Lophotrochozoa</taxon>
        <taxon>Mollusca</taxon>
        <taxon>Bivalvia</taxon>
        <taxon>Autobranchia</taxon>
        <taxon>Pteriomorphia</taxon>
        <taxon>Mytilida</taxon>
        <taxon>Mytiloidea</taxon>
        <taxon>Mytilidae</taxon>
        <taxon>Mytilinae</taxon>
        <taxon>Mytilus</taxon>
    </lineage>
</organism>
<dbReference type="Gene3D" id="1.25.40.20">
    <property type="entry name" value="Ankyrin repeat-containing domain"/>
    <property type="match status" value="3"/>
</dbReference>
<keyword evidence="1" id="KW-0677">Repeat</keyword>
<keyword evidence="2 3" id="KW-0040">ANK repeat</keyword>
<comment type="caution">
    <text evidence="4">The sequence shown here is derived from an EMBL/GenBank/DDBJ whole genome shotgun (WGS) entry which is preliminary data.</text>
</comment>
<dbReference type="AlphaFoldDB" id="A0A8S3Q4Y1"/>
<dbReference type="PRINTS" id="PR01415">
    <property type="entry name" value="ANKYRIN"/>
</dbReference>
<dbReference type="Pfam" id="PF12796">
    <property type="entry name" value="Ank_2"/>
    <property type="match status" value="3"/>
</dbReference>
<dbReference type="Pfam" id="PF00023">
    <property type="entry name" value="Ank"/>
    <property type="match status" value="1"/>
</dbReference>
<feature type="repeat" description="ANK" evidence="3">
    <location>
        <begin position="351"/>
        <end position="383"/>
    </location>
</feature>
<name>A0A8S3Q4Y1_MYTED</name>
<dbReference type="PROSITE" id="PS50088">
    <property type="entry name" value="ANK_REPEAT"/>
    <property type="match status" value="5"/>
</dbReference>
<evidence type="ECO:0000256" key="2">
    <source>
        <dbReference type="ARBA" id="ARBA00023043"/>
    </source>
</evidence>
<dbReference type="InterPro" id="IPR002110">
    <property type="entry name" value="Ankyrin_rpt"/>
</dbReference>
<evidence type="ECO:0000256" key="1">
    <source>
        <dbReference type="ARBA" id="ARBA00022737"/>
    </source>
</evidence>
<dbReference type="SMART" id="SM00248">
    <property type="entry name" value="ANK"/>
    <property type="match status" value="8"/>
</dbReference>
<reference evidence="4" key="1">
    <citation type="submission" date="2021-03" db="EMBL/GenBank/DDBJ databases">
        <authorList>
            <person name="Bekaert M."/>
        </authorList>
    </citation>
    <scope>NUCLEOTIDE SEQUENCE</scope>
</reference>
<dbReference type="EMBL" id="CAJPWZ010000305">
    <property type="protein sequence ID" value="CAG2189845.1"/>
    <property type="molecule type" value="Genomic_DNA"/>
</dbReference>
<protein>
    <recommendedName>
        <fullName evidence="6">Ankyrin repeat protein</fullName>
    </recommendedName>
</protein>
<proteinExistence type="predicted"/>
<evidence type="ECO:0008006" key="6">
    <source>
        <dbReference type="Google" id="ProtNLM"/>
    </source>
</evidence>
<feature type="repeat" description="ANK" evidence="3">
    <location>
        <begin position="384"/>
        <end position="416"/>
    </location>
</feature>
<evidence type="ECO:0000313" key="4">
    <source>
        <dbReference type="EMBL" id="CAG2189845.1"/>
    </source>
</evidence>
<keyword evidence="5" id="KW-1185">Reference proteome</keyword>
<accession>A0A8S3Q4Y1</accession>
<evidence type="ECO:0000313" key="5">
    <source>
        <dbReference type="Proteomes" id="UP000683360"/>
    </source>
</evidence>
<dbReference type="PANTHER" id="PTHR24126">
    <property type="entry name" value="ANKYRIN REPEAT, PH AND SEC7 DOMAIN CONTAINING PROTEIN SECG-RELATED"/>
    <property type="match status" value="1"/>
</dbReference>
<feature type="repeat" description="ANK" evidence="3">
    <location>
        <begin position="227"/>
        <end position="248"/>
    </location>
</feature>
<sequence length="419" mass="47559">MIDDWLDRQVCDVFGNINLGNHSFQCDFITHLRNIEPSRQTMLSKIHDINTKFSPLEICSYVGISQLSEWCLDNQANDNIDAFYMRHPLYIAFIHNHHDIVMTLLNHEHKGYSNGDLECYSKTLYEACASGKINIVLLLLKEGVNVNATGFFSPGRSPLYVACERGHIEIVTFLLDYKADEIDINITCFRTNDSPLYIACKRGHTSIVSLLLNHVADEVDVNTINNNGETPLYTASEGGYKDIVDFLLARPPIMINKTNKDGSTPLLWLVEKIVQMLLKTNADVNICLNTGENVQKSFMKYNFSFDKISGFGKFLGRLDKHMYEAFRDNASDYVKLFLDGKEGEWFFNSIFLSSPLHMSSLMGHTEIVKLLVERKSTINCFNENGSTPLFLACELGHEDIVHELLVNGANPGLDRKKRH</sequence>
<feature type="repeat" description="ANK" evidence="3">
    <location>
        <begin position="154"/>
        <end position="180"/>
    </location>
</feature>
<dbReference type="Proteomes" id="UP000683360">
    <property type="component" value="Unassembled WGS sequence"/>
</dbReference>